<sequence>MIKSKLEYSKVQCSKSLSATEDAIYVLGGRWTIRVMIAILGGHSRFNEIQRSLNNISAKMLSSELKKLEVNHLVERTVFADQIPVIVEYLPTDYSQSLKDIIAALALWGEMHKTKITSNN</sequence>
<dbReference type="InterPro" id="IPR036390">
    <property type="entry name" value="WH_DNA-bd_sf"/>
</dbReference>
<dbReference type="PANTHER" id="PTHR33204">
    <property type="entry name" value="TRANSCRIPTIONAL REGULATOR, MARR FAMILY"/>
    <property type="match status" value="1"/>
</dbReference>
<dbReference type="RefSeq" id="WP_128534235.1">
    <property type="nucleotide sequence ID" value="NZ_SBIW01000005.1"/>
</dbReference>
<dbReference type="SUPFAM" id="SSF46785">
    <property type="entry name" value="Winged helix' DNA-binding domain"/>
    <property type="match status" value="1"/>
</dbReference>
<comment type="caution">
    <text evidence="5">The sequence shown here is derived from an EMBL/GenBank/DDBJ whole genome shotgun (WGS) entry which is preliminary data.</text>
</comment>
<gene>
    <name evidence="5" type="ORF">EPL05_12095</name>
</gene>
<feature type="domain" description="HTH hxlR-type" evidence="4">
    <location>
        <begin position="13"/>
        <end position="117"/>
    </location>
</feature>
<keyword evidence="2" id="KW-0238">DNA-binding</keyword>
<dbReference type="EMBL" id="SBIW01000005">
    <property type="protein sequence ID" value="RWY51614.1"/>
    <property type="molecule type" value="Genomic_DNA"/>
</dbReference>
<dbReference type="InterPro" id="IPR036388">
    <property type="entry name" value="WH-like_DNA-bd_sf"/>
</dbReference>
<dbReference type="GO" id="GO:0003677">
    <property type="term" value="F:DNA binding"/>
    <property type="evidence" value="ECO:0007669"/>
    <property type="project" value="UniProtKB-KW"/>
</dbReference>
<evidence type="ECO:0000259" key="4">
    <source>
        <dbReference type="PROSITE" id="PS51118"/>
    </source>
</evidence>
<name>A0A444MNK5_9SPHI</name>
<evidence type="ECO:0000256" key="1">
    <source>
        <dbReference type="ARBA" id="ARBA00023015"/>
    </source>
</evidence>
<keyword evidence="6" id="KW-1185">Reference proteome</keyword>
<keyword evidence="1" id="KW-0805">Transcription regulation</keyword>
<dbReference type="Gene3D" id="1.10.10.10">
    <property type="entry name" value="Winged helix-like DNA-binding domain superfamily/Winged helix DNA-binding domain"/>
    <property type="match status" value="1"/>
</dbReference>
<reference evidence="5 6" key="1">
    <citation type="submission" date="2019-01" db="EMBL/GenBank/DDBJ databases">
        <title>Mucilaginibacter antarcticum sp. nov., isolated from antarctic soil.</title>
        <authorList>
            <person name="Yan Y.-Q."/>
            <person name="Du Z.-J."/>
        </authorList>
    </citation>
    <scope>NUCLEOTIDE SEQUENCE [LARGE SCALE GENOMIC DNA]</scope>
    <source>
        <strain evidence="5 6">F01003</strain>
    </source>
</reference>
<evidence type="ECO:0000256" key="3">
    <source>
        <dbReference type="ARBA" id="ARBA00023163"/>
    </source>
</evidence>
<protein>
    <submittedName>
        <fullName evidence="5">Transcriptional regulator</fullName>
    </submittedName>
</protein>
<evidence type="ECO:0000256" key="2">
    <source>
        <dbReference type="ARBA" id="ARBA00023125"/>
    </source>
</evidence>
<dbReference type="Pfam" id="PF01638">
    <property type="entry name" value="HxlR"/>
    <property type="match status" value="1"/>
</dbReference>
<dbReference type="Proteomes" id="UP000286701">
    <property type="component" value="Unassembled WGS sequence"/>
</dbReference>
<proteinExistence type="predicted"/>
<evidence type="ECO:0000313" key="5">
    <source>
        <dbReference type="EMBL" id="RWY51614.1"/>
    </source>
</evidence>
<dbReference type="PANTHER" id="PTHR33204:SF29">
    <property type="entry name" value="TRANSCRIPTIONAL REGULATOR"/>
    <property type="match status" value="1"/>
</dbReference>
<evidence type="ECO:0000313" key="6">
    <source>
        <dbReference type="Proteomes" id="UP000286701"/>
    </source>
</evidence>
<keyword evidence="3" id="KW-0804">Transcription</keyword>
<organism evidence="5 6">
    <name type="scientific">Mucilaginibacter gilvus</name>
    <dbReference type="NCBI Taxonomy" id="2305909"/>
    <lineage>
        <taxon>Bacteria</taxon>
        <taxon>Pseudomonadati</taxon>
        <taxon>Bacteroidota</taxon>
        <taxon>Sphingobacteriia</taxon>
        <taxon>Sphingobacteriales</taxon>
        <taxon>Sphingobacteriaceae</taxon>
        <taxon>Mucilaginibacter</taxon>
    </lineage>
</organism>
<dbReference type="PROSITE" id="PS51118">
    <property type="entry name" value="HTH_HXLR"/>
    <property type="match status" value="1"/>
</dbReference>
<accession>A0A444MNK5</accession>
<dbReference type="InterPro" id="IPR002577">
    <property type="entry name" value="HTH_HxlR"/>
</dbReference>
<dbReference type="OrthoDB" id="769662at2"/>
<dbReference type="AlphaFoldDB" id="A0A444MNK5"/>